<dbReference type="PANTHER" id="PTHR12526">
    <property type="entry name" value="GLYCOSYLTRANSFERASE"/>
    <property type="match status" value="1"/>
</dbReference>
<dbReference type="SUPFAM" id="SSF53756">
    <property type="entry name" value="UDP-Glycosyltransferase/glycogen phosphorylase"/>
    <property type="match status" value="1"/>
</dbReference>
<accession>A0A0G4B307</accession>
<evidence type="ECO:0000259" key="1">
    <source>
        <dbReference type="Pfam" id="PF00534"/>
    </source>
</evidence>
<dbReference type="InterPro" id="IPR001296">
    <property type="entry name" value="Glyco_trans_1"/>
</dbReference>
<dbReference type="Proteomes" id="UP000035648">
    <property type="component" value="Chromosome"/>
</dbReference>
<protein>
    <submittedName>
        <fullName evidence="2">Group 1 glycosyl transferase</fullName>
    </submittedName>
</protein>
<feature type="domain" description="Glycosyl transferase family 1" evidence="1">
    <location>
        <begin position="210"/>
        <end position="338"/>
    </location>
</feature>
<sequence length="395" mass="46048">MNILVIHETEYVKKVVYEFQIIPELLASNGHRVFVIDYPMAWKKSNLFDLGSFKTEYYLNVKKANKKKGVTLIRPGIIKIPGISRLFAFFSYFSLIKKTIKKYKINQIILYSVPTNGLQTLYYAKKYKIPVHFRMLDVLHQLVPSKLLSWPTYLMEKYIYKRVTEITAITPRLVKYAIKMGGDPKTTSYLPTGSDADLFFPQKKNIDLIEKFWIKKQDNVVLFAGTLYNFSGLDILIKYLGENPKLKRNLKMIIVGHGEQEGLLKKMIKEYNLDKNVFLTGFIDYLELNTYINLADICINSFQKNNITNIIFPSKIYQYLACGKPVVATKLKGLLELFPVGNKNVYYFNLKKPGEFFYLIHKIKHQKINIKNQSLQKIMTVIEEKLEQVNRRVGN</sequence>
<dbReference type="PANTHER" id="PTHR12526:SF622">
    <property type="entry name" value="GLYCOSYLTRANSFERASE (GROUP I)"/>
    <property type="match status" value="1"/>
</dbReference>
<gene>
    <name evidence="2" type="ORF">UT28_C0001G0408</name>
</gene>
<dbReference type="KEGG" id="bbgw:UT28_C0001G0408"/>
<organism evidence="2 3">
    <name type="scientific">Berkelbacteria bacterium GW2011_GWE1_39_12</name>
    <dbReference type="NCBI Taxonomy" id="1618337"/>
    <lineage>
        <taxon>Bacteria</taxon>
        <taxon>Candidatus Berkelbacteria</taxon>
    </lineage>
</organism>
<dbReference type="GO" id="GO:0016757">
    <property type="term" value="F:glycosyltransferase activity"/>
    <property type="evidence" value="ECO:0007669"/>
    <property type="project" value="InterPro"/>
</dbReference>
<dbReference type="Pfam" id="PF00534">
    <property type="entry name" value="Glycos_transf_1"/>
    <property type="match status" value="1"/>
</dbReference>
<evidence type="ECO:0000313" key="3">
    <source>
        <dbReference type="Proteomes" id="UP000035648"/>
    </source>
</evidence>
<evidence type="ECO:0000313" key="2">
    <source>
        <dbReference type="EMBL" id="AKM82214.1"/>
    </source>
</evidence>
<dbReference type="Gene3D" id="3.40.50.2000">
    <property type="entry name" value="Glycogen Phosphorylase B"/>
    <property type="match status" value="2"/>
</dbReference>
<dbReference type="EMBL" id="CP011213">
    <property type="protein sequence ID" value="AKM82214.1"/>
    <property type="molecule type" value="Genomic_DNA"/>
</dbReference>
<keyword evidence="2" id="KW-0808">Transferase</keyword>
<dbReference type="STRING" id="1618337.UT28_C0001G0408"/>
<dbReference type="AlphaFoldDB" id="A0A0G4B307"/>
<proteinExistence type="predicted"/>
<reference evidence="2 3" key="1">
    <citation type="journal article" date="2015" name="Nature">
        <title>rRNA introns, odd ribosomes, and small enigmatic genomes across a large radiation of phyla.</title>
        <authorList>
            <person name="Brown C.T."/>
            <person name="Hug L.A."/>
            <person name="Thomas B.C."/>
            <person name="Sharon I."/>
            <person name="Castelle C.J."/>
            <person name="Singh A."/>
            <person name="Wilkins M.J."/>
            <person name="Williams K.H."/>
            <person name="Banfield J.F."/>
        </authorList>
    </citation>
    <scope>NUCLEOTIDE SEQUENCE [LARGE SCALE GENOMIC DNA]</scope>
</reference>
<name>A0A0G4B307_9BACT</name>